<evidence type="ECO:0000313" key="4">
    <source>
        <dbReference type="EMBL" id="KAJ6215531.1"/>
    </source>
</evidence>
<comment type="caution">
    <text evidence="4">The sequence shown here is derived from an EMBL/GenBank/DDBJ whole genome shotgun (WGS) entry which is preliminary data.</text>
</comment>
<dbReference type="Proteomes" id="UP001142055">
    <property type="component" value="Chromosome 4"/>
</dbReference>
<dbReference type="OMA" id="NIMETYI"/>
<dbReference type="InterPro" id="IPR011009">
    <property type="entry name" value="Kinase-like_dom_sf"/>
</dbReference>
<dbReference type="GO" id="GO:0004305">
    <property type="term" value="F:ethanolamine kinase activity"/>
    <property type="evidence" value="ECO:0007669"/>
    <property type="project" value="TreeGrafter"/>
</dbReference>
<dbReference type="AlphaFoldDB" id="A0A9Q0RJP3"/>
<keyword evidence="1" id="KW-0594">Phospholipid biosynthesis</keyword>
<reference evidence="4" key="1">
    <citation type="submission" date="2022-12" db="EMBL/GenBank/DDBJ databases">
        <title>Genome assemblies of Blomia tropicalis.</title>
        <authorList>
            <person name="Cui Y."/>
        </authorList>
    </citation>
    <scope>NUCLEOTIDE SEQUENCE</scope>
    <source>
        <tissue evidence="4">Adult mites</tissue>
    </source>
</reference>
<accession>A0A9Q0RJP3</accession>
<dbReference type="EMBL" id="JAPWDV010000004">
    <property type="protein sequence ID" value="KAJ6215531.1"/>
    <property type="molecule type" value="Genomic_DNA"/>
</dbReference>
<proteinExistence type="inferred from homology"/>
<gene>
    <name evidence="4" type="ORF">RDWZM_010031</name>
</gene>
<dbReference type="Gene3D" id="3.90.1200.10">
    <property type="match status" value="1"/>
</dbReference>
<dbReference type="GO" id="GO:0005737">
    <property type="term" value="C:cytoplasm"/>
    <property type="evidence" value="ECO:0007669"/>
    <property type="project" value="TreeGrafter"/>
</dbReference>
<evidence type="ECO:0000313" key="5">
    <source>
        <dbReference type="Proteomes" id="UP001142055"/>
    </source>
</evidence>
<keyword evidence="1" id="KW-0444">Lipid biosynthesis</keyword>
<organism evidence="4 5">
    <name type="scientific">Blomia tropicalis</name>
    <name type="common">Mite</name>
    <dbReference type="NCBI Taxonomy" id="40697"/>
    <lineage>
        <taxon>Eukaryota</taxon>
        <taxon>Metazoa</taxon>
        <taxon>Ecdysozoa</taxon>
        <taxon>Arthropoda</taxon>
        <taxon>Chelicerata</taxon>
        <taxon>Arachnida</taxon>
        <taxon>Acari</taxon>
        <taxon>Acariformes</taxon>
        <taxon>Sarcoptiformes</taxon>
        <taxon>Astigmata</taxon>
        <taxon>Glycyphagoidea</taxon>
        <taxon>Echimyopodidae</taxon>
        <taxon>Blomia</taxon>
    </lineage>
</organism>
<dbReference type="Pfam" id="PF01633">
    <property type="entry name" value="Choline_kinase"/>
    <property type="match status" value="1"/>
</dbReference>
<dbReference type="Gene3D" id="3.30.200.20">
    <property type="entry name" value="Phosphorylase Kinase, domain 1"/>
    <property type="match status" value="1"/>
</dbReference>
<name>A0A9Q0RJP3_BLOTA</name>
<comment type="similarity">
    <text evidence="3">Belongs to the choline/ethanolamine kinase family.</text>
</comment>
<keyword evidence="1" id="KW-0443">Lipid metabolism</keyword>
<sequence length="403" mass="46913">MEEKKTETTNAKDMFEDAMQNLKMEDLIRGKTPTDIEERCRTLCIAYIGGSWSNTTNVKDITVKRISGGLTNQLYHVRLNENIPRVHNPIYGDDEPVEVAIKLYQEKHMKNYAEDESERLNDIIVLTIISQVGIGPKVYGIFNDGVVLAYHKHEQFRVKHQQNPILLKRVAEMMAQVHHLNVPLRKDNDWVFGVMRSMIQKGYETKDVTKLVEELNLEQFKRRDLKDEFENLAKYVSEYPTPKVFCHGDFRGSNILVLTDDPSKTDQIVLCDLEYSSYGARGYDMAVFLSEWGLELFDFAKFQLPDDDVFINFASLYVDEAERQSPGYRTKPENQISVIVREIKLFILVNFMFFLSFMIKQEEPLIAHMPYDVKTQMMYTNKMYSIYNTVKQQLIDGGVIKMD</sequence>
<keyword evidence="2" id="KW-1208">Phospholipid metabolism</keyword>
<dbReference type="GO" id="GO:0004103">
    <property type="term" value="F:choline kinase activity"/>
    <property type="evidence" value="ECO:0007669"/>
    <property type="project" value="TreeGrafter"/>
</dbReference>
<keyword evidence="5" id="KW-1185">Reference proteome</keyword>
<dbReference type="PANTHER" id="PTHR22603">
    <property type="entry name" value="CHOLINE/ETHANOALAMINE KINASE"/>
    <property type="match status" value="1"/>
</dbReference>
<dbReference type="SUPFAM" id="SSF56112">
    <property type="entry name" value="Protein kinase-like (PK-like)"/>
    <property type="match status" value="1"/>
</dbReference>
<evidence type="ECO:0000256" key="3">
    <source>
        <dbReference type="ARBA" id="ARBA00038211"/>
    </source>
</evidence>
<dbReference type="GO" id="GO:0006646">
    <property type="term" value="P:phosphatidylethanolamine biosynthetic process"/>
    <property type="evidence" value="ECO:0007669"/>
    <property type="project" value="TreeGrafter"/>
</dbReference>
<evidence type="ECO:0000256" key="1">
    <source>
        <dbReference type="ARBA" id="ARBA00023209"/>
    </source>
</evidence>
<protein>
    <submittedName>
        <fullName evidence="4">Uncharacterized protein</fullName>
    </submittedName>
</protein>
<dbReference type="PANTHER" id="PTHR22603:SF93">
    <property type="entry name" value="RE24176P"/>
    <property type="match status" value="1"/>
</dbReference>
<evidence type="ECO:0000256" key="2">
    <source>
        <dbReference type="ARBA" id="ARBA00023264"/>
    </source>
</evidence>